<keyword evidence="4" id="KW-0813">Transport</keyword>
<dbReference type="NCBIfam" id="NF002353">
    <property type="entry name" value="PRK01318.1-4"/>
    <property type="match status" value="1"/>
</dbReference>
<evidence type="ECO:0000259" key="16">
    <source>
        <dbReference type="Pfam" id="PF14849"/>
    </source>
</evidence>
<dbReference type="PANTHER" id="PTHR12428">
    <property type="entry name" value="OXA1"/>
    <property type="match status" value="1"/>
</dbReference>
<protein>
    <recommendedName>
        <fullName evidence="3">Membrane protein insertase YidC</fullName>
    </recommendedName>
    <alternativeName>
        <fullName evidence="12">Foldase YidC</fullName>
    </alternativeName>
    <alternativeName>
        <fullName evidence="11">Membrane integrase YidC</fullName>
    </alternativeName>
</protein>
<dbReference type="InterPro" id="IPR028053">
    <property type="entry name" value="Membr_insert_YidC_N"/>
</dbReference>
<feature type="region of interest" description="Disordered" evidence="13">
    <location>
        <begin position="559"/>
        <end position="593"/>
    </location>
</feature>
<evidence type="ECO:0000256" key="11">
    <source>
        <dbReference type="ARBA" id="ARBA00033245"/>
    </source>
</evidence>
<dbReference type="PRINTS" id="PR01900">
    <property type="entry name" value="YIDCPROTEIN"/>
</dbReference>
<dbReference type="InterPro" id="IPR038221">
    <property type="entry name" value="YidC_periplasmic_sf"/>
</dbReference>
<evidence type="ECO:0000256" key="8">
    <source>
        <dbReference type="ARBA" id="ARBA00022989"/>
    </source>
</evidence>
<evidence type="ECO:0000256" key="12">
    <source>
        <dbReference type="ARBA" id="ARBA00033342"/>
    </source>
</evidence>
<evidence type="ECO:0000256" key="1">
    <source>
        <dbReference type="ARBA" id="ARBA00004429"/>
    </source>
</evidence>
<feature type="transmembrane region" description="Helical" evidence="14">
    <location>
        <begin position="511"/>
        <end position="529"/>
    </location>
</feature>
<keyword evidence="6 14" id="KW-0812">Transmembrane</keyword>
<feature type="transmembrane region" description="Helical" evidence="14">
    <location>
        <begin position="439"/>
        <end position="462"/>
    </location>
</feature>
<gene>
    <name evidence="17" type="ORF">MNBD_GAMMA17-1953</name>
</gene>
<sequence length="593" mass="67191">MDNQRTILFFVLSFVLLLIWQAWQEDYVVPKATPISTPVISALPAQGAAAQLEVPQGQSAALIQDRPEMTSAPTVTPGVAPMSQVLNSDKRIHVTTDLYDIEIDTVGGDLRKVNLLTYPVTAKQPDVPFTLMEDRGFRLFIAQSGLLSGSSAPDHHAIYEAEQLDYTLSGSSNELKVPLRWVSNDGITVIKTYTFKRDSFLIAVEHEIINNSGEAWRGHQYRQLQRTAAADSESSFFIHTYTGGVIFSEEESYEKIHFSDMEDENLARDIDGGWAAIIQHYFVGAWIPNEDEVNHYYTKALDDGRYTLGLVSPEVQVEPGATNTFSSGLYVGSKTQERLEPIANGLVLTVDYGILTLIAEPLFWLLKFFYDWIGNWGWAIIGVTLVIKLVFYKLSEKSYRSMANMRKVTPKITAIRERFIDDRQRMSQAMMELYKKEKINPMGGCLPMLVQIPVFIALYWVLLESVELRQATFIFWLDDLSTKDPFYVLPLLMGLTMYIQQQLNPKPPDPMQAKIMAALPFIFTLFFAFFPSGLVLYWVVNAILSILQQWYITRRIDMGLDNDDDDKKKDKKGKGKKKDKPKPPPKALEAASD</sequence>
<dbReference type="Gene3D" id="2.70.98.90">
    <property type="match status" value="1"/>
</dbReference>
<dbReference type="GO" id="GO:0005886">
    <property type="term" value="C:plasma membrane"/>
    <property type="evidence" value="ECO:0007669"/>
    <property type="project" value="UniProtKB-SubCell"/>
</dbReference>
<dbReference type="Pfam" id="PF14849">
    <property type="entry name" value="YidC_periplas"/>
    <property type="match status" value="1"/>
</dbReference>
<reference evidence="17" key="1">
    <citation type="submission" date="2018-06" db="EMBL/GenBank/DDBJ databases">
        <authorList>
            <person name="Zhirakovskaya E."/>
        </authorList>
    </citation>
    <scope>NUCLEOTIDE SEQUENCE</scope>
</reference>
<evidence type="ECO:0000256" key="7">
    <source>
        <dbReference type="ARBA" id="ARBA00022927"/>
    </source>
</evidence>
<dbReference type="PANTHER" id="PTHR12428:SF65">
    <property type="entry name" value="CYTOCHROME C OXIDASE ASSEMBLY PROTEIN COX18, MITOCHONDRIAL"/>
    <property type="match status" value="1"/>
</dbReference>
<evidence type="ECO:0000256" key="9">
    <source>
        <dbReference type="ARBA" id="ARBA00023136"/>
    </source>
</evidence>
<feature type="compositionally biased region" description="Basic residues" evidence="13">
    <location>
        <begin position="569"/>
        <end position="580"/>
    </location>
</feature>
<dbReference type="CDD" id="cd19961">
    <property type="entry name" value="EcYidC-like_peri"/>
    <property type="match status" value="1"/>
</dbReference>
<organism evidence="17">
    <name type="scientific">hydrothermal vent metagenome</name>
    <dbReference type="NCBI Taxonomy" id="652676"/>
    <lineage>
        <taxon>unclassified sequences</taxon>
        <taxon>metagenomes</taxon>
        <taxon>ecological metagenomes</taxon>
    </lineage>
</organism>
<dbReference type="NCBIfam" id="TIGR03593">
    <property type="entry name" value="yidC_nterm"/>
    <property type="match status" value="1"/>
</dbReference>
<dbReference type="InterPro" id="IPR001708">
    <property type="entry name" value="YidC/ALB3/OXA1/COX18"/>
</dbReference>
<dbReference type="Pfam" id="PF02096">
    <property type="entry name" value="60KD_IMP"/>
    <property type="match status" value="1"/>
</dbReference>
<comment type="subcellular location">
    <subcellularLocation>
        <location evidence="1">Cell inner membrane</location>
        <topology evidence="1">Multi-pass membrane protein</topology>
    </subcellularLocation>
</comment>
<evidence type="ECO:0000256" key="5">
    <source>
        <dbReference type="ARBA" id="ARBA00022475"/>
    </source>
</evidence>
<feature type="domain" description="Membrane insertase YidC N-terminal" evidence="16">
    <location>
        <begin position="91"/>
        <end position="365"/>
    </location>
</feature>
<dbReference type="InterPro" id="IPR047196">
    <property type="entry name" value="YidC_ALB_C"/>
</dbReference>
<accession>A0A3B1A5D5</accession>
<evidence type="ECO:0000256" key="13">
    <source>
        <dbReference type="SAM" id="MobiDB-lite"/>
    </source>
</evidence>
<keyword evidence="8 14" id="KW-1133">Transmembrane helix</keyword>
<dbReference type="GO" id="GO:0015031">
    <property type="term" value="P:protein transport"/>
    <property type="evidence" value="ECO:0007669"/>
    <property type="project" value="UniProtKB-KW"/>
</dbReference>
<feature type="transmembrane region" description="Helical" evidence="14">
    <location>
        <begin position="376"/>
        <end position="395"/>
    </location>
</feature>
<keyword evidence="7" id="KW-0653">Protein transport</keyword>
<dbReference type="InterPro" id="IPR019998">
    <property type="entry name" value="Membr_insert_YidC"/>
</dbReference>
<evidence type="ECO:0000313" key="17">
    <source>
        <dbReference type="EMBL" id="VAW88944.1"/>
    </source>
</evidence>
<dbReference type="CDD" id="cd20070">
    <property type="entry name" value="5TM_YidC_Alb3"/>
    <property type="match status" value="1"/>
</dbReference>
<evidence type="ECO:0000256" key="4">
    <source>
        <dbReference type="ARBA" id="ARBA00022448"/>
    </source>
</evidence>
<dbReference type="InterPro" id="IPR028055">
    <property type="entry name" value="YidC/Oxa/ALB_C"/>
</dbReference>
<evidence type="ECO:0000256" key="6">
    <source>
        <dbReference type="ARBA" id="ARBA00022692"/>
    </source>
</evidence>
<dbReference type="EMBL" id="UOFQ01000113">
    <property type="protein sequence ID" value="VAW88944.1"/>
    <property type="molecule type" value="Genomic_DNA"/>
</dbReference>
<dbReference type="NCBIfam" id="TIGR03592">
    <property type="entry name" value="yidC_oxa1_cterm"/>
    <property type="match status" value="1"/>
</dbReference>
<keyword evidence="10" id="KW-0143">Chaperone</keyword>
<evidence type="ECO:0000256" key="3">
    <source>
        <dbReference type="ARBA" id="ARBA00015325"/>
    </source>
</evidence>
<evidence type="ECO:0000256" key="2">
    <source>
        <dbReference type="ARBA" id="ARBA00010527"/>
    </source>
</evidence>
<dbReference type="GO" id="GO:0032977">
    <property type="term" value="F:membrane insertase activity"/>
    <property type="evidence" value="ECO:0007669"/>
    <property type="project" value="InterPro"/>
</dbReference>
<dbReference type="GO" id="GO:0051205">
    <property type="term" value="P:protein insertion into membrane"/>
    <property type="evidence" value="ECO:0007669"/>
    <property type="project" value="TreeGrafter"/>
</dbReference>
<feature type="domain" description="Membrane insertase YidC/Oxa/ALB C-terminal" evidence="15">
    <location>
        <begin position="376"/>
        <end position="554"/>
    </location>
</feature>
<comment type="similarity">
    <text evidence="2">Belongs to the OXA1/ALB3/YidC family. Type 1 subfamily.</text>
</comment>
<dbReference type="HAMAP" id="MF_01810">
    <property type="entry name" value="YidC_type1"/>
    <property type="match status" value="1"/>
</dbReference>
<keyword evidence="5" id="KW-1003">Cell membrane</keyword>
<evidence type="ECO:0000259" key="15">
    <source>
        <dbReference type="Pfam" id="PF02096"/>
    </source>
</evidence>
<dbReference type="NCBIfam" id="NF002352">
    <property type="entry name" value="PRK01318.1-3"/>
    <property type="match status" value="1"/>
</dbReference>
<evidence type="ECO:0000256" key="10">
    <source>
        <dbReference type="ARBA" id="ARBA00023186"/>
    </source>
</evidence>
<dbReference type="PRINTS" id="PR00701">
    <property type="entry name" value="60KDINNERMP"/>
</dbReference>
<dbReference type="AlphaFoldDB" id="A0A3B1A5D5"/>
<keyword evidence="9 14" id="KW-0472">Membrane</keyword>
<proteinExistence type="inferred from homology"/>
<evidence type="ECO:0000256" key="14">
    <source>
        <dbReference type="SAM" id="Phobius"/>
    </source>
</evidence>
<name>A0A3B1A5D5_9ZZZZ</name>